<comment type="function">
    <text evidence="3">Required for maturation of urease via the functional incorporation of the urease nickel metallocenter.</text>
</comment>
<dbReference type="Pfam" id="PF01774">
    <property type="entry name" value="UreD"/>
    <property type="match status" value="1"/>
</dbReference>
<dbReference type="GO" id="GO:0005737">
    <property type="term" value="C:cytoplasm"/>
    <property type="evidence" value="ECO:0007669"/>
    <property type="project" value="UniProtKB-SubCell"/>
</dbReference>
<keyword evidence="3" id="KW-0996">Nickel insertion</keyword>
<accession>A0A378XDN2</accession>
<comment type="similarity">
    <text evidence="1 3">Belongs to the UreD family.</text>
</comment>
<evidence type="ECO:0000313" key="6">
    <source>
        <dbReference type="Proteomes" id="UP000254603"/>
    </source>
</evidence>
<evidence type="ECO:0000313" key="7">
    <source>
        <dbReference type="Proteomes" id="UP000594903"/>
    </source>
</evidence>
<evidence type="ECO:0000313" key="5">
    <source>
        <dbReference type="EMBL" id="SUA51477.1"/>
    </source>
</evidence>
<comment type="subunit">
    <text evidence="3">UreD, UreF and UreG form a complex that acts as a GTP-hydrolysis-dependent molecular chaperone, activating the urease apoprotein by helping to assemble the nickel containing metallocenter of UreC. The UreE protein probably delivers the nickel.</text>
</comment>
<dbReference type="RefSeq" id="WP_018574813.1">
    <property type="nucleotide sequence ID" value="NZ_CP065725.1"/>
</dbReference>
<dbReference type="PANTHER" id="PTHR33643">
    <property type="entry name" value="UREASE ACCESSORY PROTEIN D"/>
    <property type="match status" value="1"/>
</dbReference>
<sequence length="284" mass="32014">MSSLVDHWYASLNLQFSLDANKRSVLSLREHKGPLLVQRTLYPEGPHICHVAILHPPSGIAGGDHLSIQVRLSDQANATIFNPGATRWYKSNGKLASQTVTIQVDKGSRLDWLPLENIVFEEANAASRTIIELESGASAIGWDAFQLGRVNKPNYWDAGSMQAETRLKVDGKWLWIDQGLIQADDPIRHSISGLADFPAHAVLWCFGPTLDRQQYERLSQLLPWNDELRAASTVIQYDEKQSLYLVRCIGIHMEEIRSILEKAWALLRQHVLHTPSTPLRLWAT</sequence>
<dbReference type="Proteomes" id="UP000594903">
    <property type="component" value="Chromosome"/>
</dbReference>
<name>A0A378XDN2_9BURK</name>
<dbReference type="AlphaFoldDB" id="A0A378XDN2"/>
<evidence type="ECO:0000256" key="1">
    <source>
        <dbReference type="ARBA" id="ARBA00007177"/>
    </source>
</evidence>
<reference evidence="5 6" key="1">
    <citation type="submission" date="2018-06" db="EMBL/GenBank/DDBJ databases">
        <authorList>
            <consortium name="Pathogen Informatics"/>
            <person name="Doyle S."/>
        </authorList>
    </citation>
    <scope>NUCLEOTIDE SEQUENCE [LARGE SCALE GENOMIC DNA]</scope>
    <source>
        <strain evidence="5 6">NCTC11997</strain>
    </source>
</reference>
<reference evidence="4 7" key="2">
    <citation type="submission" date="2020-12" db="EMBL/GenBank/DDBJ databases">
        <title>FDA dAtabase for Regulatory Grade micrObial Sequences (FDA-ARGOS): Supporting development and validation of Infectious Disease Dx tests.</title>
        <authorList>
            <person name="Sproer C."/>
            <person name="Gronow S."/>
            <person name="Severitt S."/>
            <person name="Schroder I."/>
            <person name="Tallon L."/>
            <person name="Sadzewicz L."/>
            <person name="Zhao X."/>
            <person name="Boylan J."/>
            <person name="Ott S."/>
            <person name="Bowen H."/>
            <person name="Vavikolanu K."/>
            <person name="Mehta A."/>
            <person name="Aluvathingal J."/>
            <person name="Nadendla S."/>
            <person name="Lowell S."/>
            <person name="Myers T."/>
            <person name="Yan Y."/>
            <person name="Sichtig H."/>
        </authorList>
    </citation>
    <scope>NUCLEOTIDE SEQUENCE [LARGE SCALE GENOMIC DNA]</scope>
    <source>
        <strain evidence="4 7">FDAARGOS_872</strain>
    </source>
</reference>
<gene>
    <name evidence="3 5" type="primary">ureD</name>
    <name evidence="4" type="ORF">I6G29_02860</name>
    <name evidence="5" type="ORF">NCTC11997_00619</name>
</gene>
<keyword evidence="2 3" id="KW-0143">Chaperone</keyword>
<dbReference type="OrthoDB" id="9798842at2"/>
<dbReference type="STRING" id="1122619.GCA_000373745_01642"/>
<comment type="subcellular location">
    <subcellularLocation>
        <location evidence="3">Cytoplasm</location>
    </subcellularLocation>
</comment>
<evidence type="ECO:0000256" key="3">
    <source>
        <dbReference type="HAMAP-Rule" id="MF_01384"/>
    </source>
</evidence>
<protein>
    <recommendedName>
        <fullName evidence="3">Urease accessory protein UreD</fullName>
    </recommendedName>
</protein>
<dbReference type="HAMAP" id="MF_01384">
    <property type="entry name" value="UreD"/>
    <property type="match status" value="1"/>
</dbReference>
<dbReference type="GO" id="GO:0016151">
    <property type="term" value="F:nickel cation binding"/>
    <property type="evidence" value="ECO:0007669"/>
    <property type="project" value="UniProtKB-UniRule"/>
</dbReference>
<evidence type="ECO:0000313" key="4">
    <source>
        <dbReference type="EMBL" id="QPT40549.1"/>
    </source>
</evidence>
<keyword evidence="7" id="KW-1185">Reference proteome</keyword>
<dbReference type="PANTHER" id="PTHR33643:SF1">
    <property type="entry name" value="UREASE ACCESSORY PROTEIN D"/>
    <property type="match status" value="1"/>
</dbReference>
<proteinExistence type="inferred from homology"/>
<dbReference type="EMBL" id="CP065725">
    <property type="protein sequence ID" value="QPT40549.1"/>
    <property type="molecule type" value="Genomic_DNA"/>
</dbReference>
<dbReference type="EMBL" id="UGSB01000001">
    <property type="protein sequence ID" value="SUA51477.1"/>
    <property type="molecule type" value="Genomic_DNA"/>
</dbReference>
<organism evidence="5 6">
    <name type="scientific">Oligella ureolytica</name>
    <dbReference type="NCBI Taxonomy" id="90244"/>
    <lineage>
        <taxon>Bacteria</taxon>
        <taxon>Pseudomonadati</taxon>
        <taxon>Pseudomonadota</taxon>
        <taxon>Betaproteobacteria</taxon>
        <taxon>Burkholderiales</taxon>
        <taxon>Alcaligenaceae</taxon>
        <taxon>Oligella</taxon>
    </lineage>
</organism>
<dbReference type="InterPro" id="IPR002669">
    <property type="entry name" value="UreD"/>
</dbReference>
<keyword evidence="3" id="KW-0963">Cytoplasm</keyword>
<dbReference type="Proteomes" id="UP000254603">
    <property type="component" value="Unassembled WGS sequence"/>
</dbReference>
<evidence type="ECO:0000256" key="2">
    <source>
        <dbReference type="ARBA" id="ARBA00023186"/>
    </source>
</evidence>